<keyword evidence="3" id="KW-1185">Reference proteome</keyword>
<evidence type="ECO:0000313" key="3">
    <source>
        <dbReference type="Proteomes" id="UP001055093"/>
    </source>
</evidence>
<organism evidence="2 3">
    <name type="scientific">Methylorubrum suomiense</name>
    <dbReference type="NCBI Taxonomy" id="144191"/>
    <lineage>
        <taxon>Bacteria</taxon>
        <taxon>Pseudomonadati</taxon>
        <taxon>Pseudomonadota</taxon>
        <taxon>Alphaproteobacteria</taxon>
        <taxon>Hyphomicrobiales</taxon>
        <taxon>Methylobacteriaceae</taxon>
        <taxon>Methylorubrum</taxon>
    </lineage>
</organism>
<comment type="caution">
    <text evidence="2">The sequence shown here is derived from an EMBL/GenBank/DDBJ whole genome shotgun (WGS) entry which is preliminary data.</text>
</comment>
<feature type="signal peptide" evidence="1">
    <location>
        <begin position="1"/>
        <end position="24"/>
    </location>
</feature>
<dbReference type="Proteomes" id="UP001055093">
    <property type="component" value="Unassembled WGS sequence"/>
</dbReference>
<evidence type="ECO:0008006" key="4">
    <source>
        <dbReference type="Google" id="ProtNLM"/>
    </source>
</evidence>
<reference evidence="2" key="1">
    <citation type="journal article" date="2021" name="Front. Microbiol.">
        <title>Comprehensive Comparative Genomics and Phenotyping of Methylobacterium Species.</title>
        <authorList>
            <person name="Alessa O."/>
            <person name="Ogura Y."/>
            <person name="Fujitani Y."/>
            <person name="Takami H."/>
            <person name="Hayashi T."/>
            <person name="Sahin N."/>
            <person name="Tani A."/>
        </authorList>
    </citation>
    <scope>NUCLEOTIDE SEQUENCE</scope>
    <source>
        <strain evidence="2">DSM 14458</strain>
    </source>
</reference>
<name>A0ABQ4UZW9_9HYPH</name>
<feature type="chain" id="PRO_5046026708" description="Cell envelope integrity EipB family protein" evidence="1">
    <location>
        <begin position="25"/>
        <end position="296"/>
    </location>
</feature>
<evidence type="ECO:0000313" key="2">
    <source>
        <dbReference type="EMBL" id="GJE76637.1"/>
    </source>
</evidence>
<dbReference type="RefSeq" id="WP_137827233.1">
    <property type="nucleotide sequence ID" value="NZ_BPRE01000009.1"/>
</dbReference>
<gene>
    <name evidence="2" type="ORF">BGCPKDLD_3233</name>
</gene>
<protein>
    <recommendedName>
        <fullName evidence="4">Cell envelope integrity EipB family protein</fullName>
    </recommendedName>
</protein>
<dbReference type="Pfam" id="PF08904">
    <property type="entry name" value="EipB_like"/>
    <property type="match status" value="1"/>
</dbReference>
<proteinExistence type="predicted"/>
<evidence type="ECO:0000256" key="1">
    <source>
        <dbReference type="SAM" id="SignalP"/>
    </source>
</evidence>
<sequence>MRLRLAPALLIVAFLSSAATGAGAASPAAPVPNEAAIHLVNHRAVYDLSLARSEGTRSVESVRGRIVIDFSGDACRGFTMQTRQVTMLDSSESGNRTSDLRNSTFESGDGASFRFRTATFLNNVPSAAIDGTAEAGSEALKVKLKEPKRAEFQSGGEVMFPVRHMLRLLKAAKAGETTVSAKVFDGSDDGRKVYDTLAVIGRASAAPAADTERDKPLREGDLAGMRRWPVTLSYFTAGEGERTPIYTLTFDLYENGVSGRLNLDYGDFAISGNLTQLDLTKDKGKGDAKSDADCRR</sequence>
<reference evidence="2" key="2">
    <citation type="submission" date="2021-08" db="EMBL/GenBank/DDBJ databases">
        <authorList>
            <person name="Tani A."/>
            <person name="Ola A."/>
            <person name="Ogura Y."/>
            <person name="Katsura K."/>
            <person name="Hayashi T."/>
        </authorList>
    </citation>
    <scope>NUCLEOTIDE SEQUENCE</scope>
    <source>
        <strain evidence="2">DSM 14458</strain>
    </source>
</reference>
<dbReference type="EMBL" id="BPRE01000009">
    <property type="protein sequence ID" value="GJE76637.1"/>
    <property type="molecule type" value="Genomic_DNA"/>
</dbReference>
<accession>A0ABQ4UZW9</accession>
<dbReference type="InterPro" id="IPR015000">
    <property type="entry name" value="EipB-like"/>
</dbReference>
<keyword evidence="1" id="KW-0732">Signal</keyword>